<evidence type="ECO:0000256" key="3">
    <source>
        <dbReference type="SAM" id="MobiDB-lite"/>
    </source>
</evidence>
<proteinExistence type="predicted"/>
<evidence type="ECO:0000313" key="5">
    <source>
        <dbReference type="Proteomes" id="UP001059934"/>
    </source>
</evidence>
<evidence type="ECO:0000313" key="4">
    <source>
        <dbReference type="EMBL" id="UVW35639.1"/>
    </source>
</evidence>
<gene>
    <name evidence="4" type="ORF">NYF23_03270</name>
</gene>
<dbReference type="InterPro" id="IPR050445">
    <property type="entry name" value="Bact_polysacc_biosynth/exp"/>
</dbReference>
<reference evidence="4" key="1">
    <citation type="submission" date="2022-08" db="EMBL/GenBank/DDBJ databases">
        <title>Catabolic pathway analysis in culturable SAR92 clade bacteria reveals their overlooked roles in DMSP degradation in coastal seas.</title>
        <authorList>
            <person name="He X."/>
            <person name="Zhang X."/>
            <person name="Zhang Y."/>
        </authorList>
    </citation>
    <scope>NUCLEOTIDE SEQUENCE</scope>
    <source>
        <strain evidence="4">H455</strain>
    </source>
</reference>
<sequence>MSRIHRALEKAREKRQEHKRSVGKGSPLEKIVYTDSQVVPLCHKELEKNRVVSRSVQDPRSQLFRTLRTTILKQMRAHDWRSIGIVSPSPGEGKSLVASNLAAAIAMEVNYTALLVDMDLRQPGISNYFAVEPKLGLSDYLKGDAEVADLLVNPGVDRLLLLPGRGSLDNSSELISSPRMVSLFHELTQRYKSRIVIYDMPAILPRDDVLTAMNNVDCFLMVIEEGRNSEAEIRKAMQSMQKANIIGTVVNKSQTVESGYMPYQA</sequence>
<keyword evidence="2" id="KW-0067">ATP-binding</keyword>
<evidence type="ECO:0000256" key="2">
    <source>
        <dbReference type="ARBA" id="ARBA00022840"/>
    </source>
</evidence>
<dbReference type="Gene3D" id="3.40.50.300">
    <property type="entry name" value="P-loop containing nucleotide triphosphate hydrolases"/>
    <property type="match status" value="1"/>
</dbReference>
<dbReference type="SUPFAM" id="SSF52540">
    <property type="entry name" value="P-loop containing nucleoside triphosphate hydrolases"/>
    <property type="match status" value="1"/>
</dbReference>
<dbReference type="InterPro" id="IPR005702">
    <property type="entry name" value="Wzc-like_C"/>
</dbReference>
<dbReference type="EMBL" id="CP103416">
    <property type="protein sequence ID" value="UVW35639.1"/>
    <property type="molecule type" value="Genomic_DNA"/>
</dbReference>
<feature type="region of interest" description="Disordered" evidence="3">
    <location>
        <begin position="1"/>
        <end position="26"/>
    </location>
</feature>
<feature type="compositionally biased region" description="Basic and acidic residues" evidence="3">
    <location>
        <begin position="1"/>
        <end position="20"/>
    </location>
</feature>
<keyword evidence="5" id="KW-1185">Reference proteome</keyword>
<accession>A0ABY5TTY3</accession>
<dbReference type="Proteomes" id="UP001059934">
    <property type="component" value="Chromosome"/>
</dbReference>
<protein>
    <submittedName>
        <fullName evidence="4">CpsD/CapB family tyrosine-protein kinase</fullName>
    </submittedName>
</protein>
<keyword evidence="4" id="KW-0808">Transferase</keyword>
<organism evidence="4 5">
    <name type="scientific">SAR92 clade bacterium H455</name>
    <dbReference type="NCBI Taxonomy" id="2974818"/>
    <lineage>
        <taxon>Bacteria</taxon>
        <taxon>Pseudomonadati</taxon>
        <taxon>Pseudomonadota</taxon>
        <taxon>Gammaproteobacteria</taxon>
        <taxon>Cellvibrionales</taxon>
        <taxon>Porticoccaceae</taxon>
        <taxon>SAR92 clade</taxon>
    </lineage>
</organism>
<keyword evidence="1" id="KW-0547">Nucleotide-binding</keyword>
<keyword evidence="4" id="KW-0418">Kinase</keyword>
<dbReference type="PANTHER" id="PTHR32309">
    <property type="entry name" value="TYROSINE-PROTEIN KINASE"/>
    <property type="match status" value="1"/>
</dbReference>
<dbReference type="GO" id="GO:0016301">
    <property type="term" value="F:kinase activity"/>
    <property type="evidence" value="ECO:0007669"/>
    <property type="project" value="UniProtKB-KW"/>
</dbReference>
<evidence type="ECO:0000256" key="1">
    <source>
        <dbReference type="ARBA" id="ARBA00022741"/>
    </source>
</evidence>
<dbReference type="CDD" id="cd05387">
    <property type="entry name" value="BY-kinase"/>
    <property type="match status" value="1"/>
</dbReference>
<name>A0ABY5TTY3_9GAMM</name>
<dbReference type="PANTHER" id="PTHR32309:SF13">
    <property type="entry name" value="FERRIC ENTEROBACTIN TRANSPORT PROTEIN FEPE"/>
    <property type="match status" value="1"/>
</dbReference>
<dbReference type="InterPro" id="IPR027417">
    <property type="entry name" value="P-loop_NTPase"/>
</dbReference>